<proteinExistence type="predicted"/>
<protein>
    <submittedName>
        <fullName evidence="1">Uncharacterized protein</fullName>
    </submittedName>
</protein>
<dbReference type="EMBL" id="HACG01009707">
    <property type="protein sequence ID" value="CEK56572.1"/>
    <property type="molecule type" value="Transcribed_RNA"/>
</dbReference>
<feature type="non-terminal residue" evidence="1">
    <location>
        <position position="1"/>
    </location>
</feature>
<name>A0A0B6YK58_9EUPU</name>
<accession>A0A0B6YK58</accession>
<reference evidence="1" key="1">
    <citation type="submission" date="2014-12" db="EMBL/GenBank/DDBJ databases">
        <title>Insight into the proteome of Arion vulgaris.</title>
        <authorList>
            <person name="Aradska J."/>
            <person name="Bulat T."/>
            <person name="Smidak R."/>
            <person name="Sarate P."/>
            <person name="Gangsoo J."/>
            <person name="Sialana F."/>
            <person name="Bilban M."/>
            <person name="Lubec G."/>
        </authorList>
    </citation>
    <scope>NUCLEOTIDE SEQUENCE</scope>
    <source>
        <tissue evidence="1">Skin</tissue>
    </source>
</reference>
<organism evidence="1">
    <name type="scientific">Arion vulgaris</name>
    <dbReference type="NCBI Taxonomy" id="1028688"/>
    <lineage>
        <taxon>Eukaryota</taxon>
        <taxon>Metazoa</taxon>
        <taxon>Spiralia</taxon>
        <taxon>Lophotrochozoa</taxon>
        <taxon>Mollusca</taxon>
        <taxon>Gastropoda</taxon>
        <taxon>Heterobranchia</taxon>
        <taxon>Euthyneura</taxon>
        <taxon>Panpulmonata</taxon>
        <taxon>Eupulmonata</taxon>
        <taxon>Stylommatophora</taxon>
        <taxon>Helicina</taxon>
        <taxon>Arionoidea</taxon>
        <taxon>Arionidae</taxon>
        <taxon>Arion</taxon>
    </lineage>
</organism>
<sequence length="82" mass="9513">SMTPQQVHDIGLQEVARIRGQILKLAAEENLGQTFPEISAAVSRKFDKFFHSKEHVLEYVKDICYNKIRPKLHLYFKNLPST</sequence>
<feature type="non-terminal residue" evidence="1">
    <location>
        <position position="82"/>
    </location>
</feature>
<dbReference type="AlphaFoldDB" id="A0A0B6YK58"/>
<evidence type="ECO:0000313" key="1">
    <source>
        <dbReference type="EMBL" id="CEK56572.1"/>
    </source>
</evidence>
<gene>
    <name evidence="1" type="primary">ORF27968</name>
</gene>